<dbReference type="AlphaFoldDB" id="A0A934UZ62"/>
<evidence type="ECO:0000256" key="3">
    <source>
        <dbReference type="ARBA" id="ARBA00022676"/>
    </source>
</evidence>
<dbReference type="Proteomes" id="UP000778970">
    <property type="component" value="Unassembled WGS sequence"/>
</dbReference>
<dbReference type="GO" id="GO:0085029">
    <property type="term" value="P:extracellular matrix assembly"/>
    <property type="evidence" value="ECO:0007669"/>
    <property type="project" value="TreeGrafter"/>
</dbReference>
<feature type="transmembrane region" description="Helical" evidence="6">
    <location>
        <begin position="408"/>
        <end position="427"/>
    </location>
</feature>
<organism evidence="7 8">
    <name type="scientific">Rhodovibrio salinarum</name>
    <dbReference type="NCBI Taxonomy" id="1087"/>
    <lineage>
        <taxon>Bacteria</taxon>
        <taxon>Pseudomonadati</taxon>
        <taxon>Pseudomonadota</taxon>
        <taxon>Alphaproteobacteria</taxon>
        <taxon>Rhodospirillales</taxon>
        <taxon>Rhodovibrionaceae</taxon>
        <taxon>Rhodovibrio</taxon>
    </lineage>
</organism>
<dbReference type="PANTHER" id="PTHR22913">
    <property type="entry name" value="HYALURONAN SYNTHASE"/>
    <property type="match status" value="1"/>
</dbReference>
<feature type="transmembrane region" description="Helical" evidence="6">
    <location>
        <begin position="21"/>
        <end position="42"/>
    </location>
</feature>
<keyword evidence="8" id="KW-1185">Reference proteome</keyword>
<comment type="subcellular location">
    <subcellularLocation>
        <location evidence="1">Cell membrane</location>
    </subcellularLocation>
</comment>
<gene>
    <name evidence="7" type="ORF">CKO21_02750</name>
</gene>
<feature type="transmembrane region" description="Helical" evidence="6">
    <location>
        <begin position="489"/>
        <end position="508"/>
    </location>
</feature>
<keyword evidence="6" id="KW-0812">Transmembrane</keyword>
<sequence>MSPREVMATLDERFVPTVAGFWARFAATGLLVYVAAMLVLFLPTSVFLPASGTFILSIGIIGIWRYSWWAVQAVRALYYRRVRFPQYRADAESIADNKVDHVYALVTSYQIEPEVTWPVYTSLLTEMKRYGVPATVIAAISHESDRDVLMRVVEDVGLPDHIELVTMYQDGTGKRPAMAEALRAISRRMPSENSVCIFMDGDCRLNGGTLEKALPFFKSMPDVGGVTVDNRGITTGGPWTKEWYDVRFAQRHLVMSSLSLSRKLLVLTGRFSVIRARLATDKTFIEQLEHDSIYHWRFGRFQFLSGDDKSTWFWLLKNGWNMLYVPDARVDGFEELPGKWLPTSAASLMKRWFGNMMRTNGRAIALGPGRVGGFAWWALIDQRITMWTALVGPLVAVVLSIMYDVRILAAYILWVLGTRLILTAVLGAQRGRFSPHWPFLLLFNQILGAIMKNYVAFRMNRQKWTRQEISAGEPENTTKRKLQRAGSNLVHATAVLAFLVGIFFYTGFFTVPERTTVREATASPLAATNDTMWVRNILDDLPSGRTLDLPEGRYALNGGLTSQRPDRAIRGAGVKQTTLTLLPDGDASTATDWKRVRCTGEQPSQACRTGGPVPVRLRHLTLRVPRD</sequence>
<dbReference type="Pfam" id="PF13641">
    <property type="entry name" value="Glyco_tranf_2_3"/>
    <property type="match status" value="1"/>
</dbReference>
<protein>
    <recommendedName>
        <fullName evidence="9">Glycosyltransferase Alg8</fullName>
    </recommendedName>
</protein>
<keyword evidence="2" id="KW-1003">Cell membrane</keyword>
<feature type="transmembrane region" description="Helical" evidence="6">
    <location>
        <begin position="359"/>
        <end position="378"/>
    </location>
</feature>
<dbReference type="EMBL" id="NRRE01000011">
    <property type="protein sequence ID" value="MBK1696161.1"/>
    <property type="molecule type" value="Genomic_DNA"/>
</dbReference>
<dbReference type="PANTHER" id="PTHR22913:SF12">
    <property type="entry name" value="MANNURONAN SYNTHASE"/>
    <property type="match status" value="1"/>
</dbReference>
<feature type="transmembrane region" description="Helical" evidence="6">
    <location>
        <begin position="384"/>
        <end position="401"/>
    </location>
</feature>
<keyword evidence="3" id="KW-0328">Glycosyltransferase</keyword>
<dbReference type="GO" id="GO:0050501">
    <property type="term" value="F:hyaluronan synthase activity"/>
    <property type="evidence" value="ECO:0007669"/>
    <property type="project" value="TreeGrafter"/>
</dbReference>
<feature type="transmembrane region" description="Helical" evidence="6">
    <location>
        <begin position="439"/>
        <end position="457"/>
    </location>
</feature>
<keyword evidence="5 6" id="KW-0472">Membrane</keyword>
<reference evidence="7" key="1">
    <citation type="submission" date="2017-08" db="EMBL/GenBank/DDBJ databases">
        <authorList>
            <person name="Imhoff J.F."/>
            <person name="Rahn T."/>
            <person name="Kuenzel S."/>
            <person name="Neulinger S.C."/>
        </authorList>
    </citation>
    <scope>NUCLEOTIDE SEQUENCE</scope>
    <source>
        <strain evidence="7">DSM 9154</strain>
    </source>
</reference>
<dbReference type="SUPFAM" id="SSF53448">
    <property type="entry name" value="Nucleotide-diphospho-sugar transferases"/>
    <property type="match status" value="1"/>
</dbReference>
<accession>A0A934UZ62</accession>
<evidence type="ECO:0008006" key="9">
    <source>
        <dbReference type="Google" id="ProtNLM"/>
    </source>
</evidence>
<evidence type="ECO:0000313" key="8">
    <source>
        <dbReference type="Proteomes" id="UP000778970"/>
    </source>
</evidence>
<keyword evidence="4" id="KW-0808">Transferase</keyword>
<reference evidence="7" key="2">
    <citation type="journal article" date="2020" name="Microorganisms">
        <title>Osmotic Adaptation and Compatible Solute Biosynthesis of Phototrophic Bacteria as Revealed from Genome Analyses.</title>
        <authorList>
            <person name="Imhoff J.F."/>
            <person name="Rahn T."/>
            <person name="Kunzel S."/>
            <person name="Keller A."/>
            <person name="Neulinger S.C."/>
        </authorList>
    </citation>
    <scope>NUCLEOTIDE SEQUENCE</scope>
    <source>
        <strain evidence="7">DSM 9154</strain>
    </source>
</reference>
<comment type="caution">
    <text evidence="7">The sequence shown here is derived from an EMBL/GenBank/DDBJ whole genome shotgun (WGS) entry which is preliminary data.</text>
</comment>
<evidence type="ECO:0000256" key="2">
    <source>
        <dbReference type="ARBA" id="ARBA00022475"/>
    </source>
</evidence>
<evidence type="ECO:0000313" key="7">
    <source>
        <dbReference type="EMBL" id="MBK1696161.1"/>
    </source>
</evidence>
<dbReference type="InterPro" id="IPR029044">
    <property type="entry name" value="Nucleotide-diphossugar_trans"/>
</dbReference>
<proteinExistence type="predicted"/>
<dbReference type="Gene3D" id="3.90.550.10">
    <property type="entry name" value="Spore Coat Polysaccharide Biosynthesis Protein SpsA, Chain A"/>
    <property type="match status" value="1"/>
</dbReference>
<feature type="transmembrane region" description="Helical" evidence="6">
    <location>
        <begin position="54"/>
        <end position="78"/>
    </location>
</feature>
<keyword evidence="6" id="KW-1133">Transmembrane helix</keyword>
<dbReference type="RefSeq" id="WP_156092598.1">
    <property type="nucleotide sequence ID" value="NZ_NRRE01000011.1"/>
</dbReference>
<evidence type="ECO:0000256" key="1">
    <source>
        <dbReference type="ARBA" id="ARBA00004236"/>
    </source>
</evidence>
<evidence type="ECO:0000256" key="6">
    <source>
        <dbReference type="SAM" id="Phobius"/>
    </source>
</evidence>
<dbReference type="GO" id="GO:0030213">
    <property type="term" value="P:hyaluronan biosynthetic process"/>
    <property type="evidence" value="ECO:0007669"/>
    <property type="project" value="TreeGrafter"/>
</dbReference>
<dbReference type="GO" id="GO:0005886">
    <property type="term" value="C:plasma membrane"/>
    <property type="evidence" value="ECO:0007669"/>
    <property type="project" value="UniProtKB-SubCell"/>
</dbReference>
<evidence type="ECO:0000256" key="5">
    <source>
        <dbReference type="ARBA" id="ARBA00023136"/>
    </source>
</evidence>
<name>A0A934UZ62_9PROT</name>
<evidence type="ECO:0000256" key="4">
    <source>
        <dbReference type="ARBA" id="ARBA00022679"/>
    </source>
</evidence>